<gene>
    <name evidence="3" type="ORF">FL622_05890</name>
</gene>
<reference evidence="3 4" key="1">
    <citation type="submission" date="2019-07" db="EMBL/GenBank/DDBJ databases">
        <title>Insights of Desulfuromonas acetexigens electromicrobiology.</title>
        <authorList>
            <person name="Katuri K."/>
            <person name="Sapireddy V."/>
            <person name="Shaw D.R."/>
            <person name="Saikaly P."/>
        </authorList>
    </citation>
    <scope>NUCLEOTIDE SEQUENCE [LARGE SCALE GENOMIC DNA]</scope>
    <source>
        <strain evidence="3 4">2873</strain>
    </source>
</reference>
<keyword evidence="4" id="KW-1185">Reference proteome</keyword>
<evidence type="ECO:0000256" key="1">
    <source>
        <dbReference type="SAM" id="Phobius"/>
    </source>
</evidence>
<dbReference type="AlphaFoldDB" id="A0A550JHM0"/>
<dbReference type="CDD" id="cd04186">
    <property type="entry name" value="GT_2_like_c"/>
    <property type="match status" value="1"/>
</dbReference>
<dbReference type="Gene3D" id="3.90.550.10">
    <property type="entry name" value="Spore Coat Polysaccharide Biosynthesis Protein SpsA, Chain A"/>
    <property type="match status" value="1"/>
</dbReference>
<evidence type="ECO:0000313" key="3">
    <source>
        <dbReference type="EMBL" id="TRO82709.1"/>
    </source>
</evidence>
<protein>
    <submittedName>
        <fullName evidence="3">Glycosyltransferase family 2 protein</fullName>
    </submittedName>
</protein>
<evidence type="ECO:0000313" key="4">
    <source>
        <dbReference type="Proteomes" id="UP000317155"/>
    </source>
</evidence>
<accession>A0A550JHM0</accession>
<keyword evidence="1" id="KW-0812">Transmembrane</keyword>
<dbReference type="EMBL" id="VJVV01000003">
    <property type="protein sequence ID" value="TRO82709.1"/>
    <property type="molecule type" value="Genomic_DNA"/>
</dbReference>
<dbReference type="InterPro" id="IPR029044">
    <property type="entry name" value="Nucleotide-diphossugar_trans"/>
</dbReference>
<dbReference type="Pfam" id="PF00535">
    <property type="entry name" value="Glycos_transf_2"/>
    <property type="match status" value="1"/>
</dbReference>
<dbReference type="InterPro" id="IPR001173">
    <property type="entry name" value="Glyco_trans_2-like"/>
</dbReference>
<evidence type="ECO:0000259" key="2">
    <source>
        <dbReference type="Pfam" id="PF00535"/>
    </source>
</evidence>
<dbReference type="OrthoDB" id="9771846at2"/>
<name>A0A550JHM0_9BACT</name>
<keyword evidence="1" id="KW-0472">Membrane</keyword>
<keyword evidence="3" id="KW-0808">Transferase</keyword>
<keyword evidence="1" id="KW-1133">Transmembrane helix</keyword>
<feature type="domain" description="Glycosyltransferase 2-like" evidence="2">
    <location>
        <begin position="22"/>
        <end position="205"/>
    </location>
</feature>
<dbReference type="SUPFAM" id="SSF53448">
    <property type="entry name" value="Nucleotide-diphospho-sugar transferases"/>
    <property type="match status" value="1"/>
</dbReference>
<dbReference type="PANTHER" id="PTHR43179">
    <property type="entry name" value="RHAMNOSYLTRANSFERASE WBBL"/>
    <property type="match status" value="1"/>
</dbReference>
<feature type="transmembrane region" description="Helical" evidence="1">
    <location>
        <begin position="278"/>
        <end position="299"/>
    </location>
</feature>
<sequence>MGKTMTVNGAYEQKNSFPNPVSAVVVNYNAGDFLCECLQSTLEQVAEIIVVDNASEDGSIDRIQRLFASESRIKIIRNPTNLGFSAACNIGLRHAQEDHIFFLNPDCHLSSGCVSRLLEVLQSDPSVGMVGGFLVNPDGSEQAGGRRAIPTPWRSFVTAFGLTRFAQRWPHWFEDFNLHRQPLPAGPIEVEAISGACMLVRRAAIADVGEWDEGYFLHCEDLDWCLRFRRKGWKILFVPDARVDHVHGACSRSRPFFVEWHKHRGMVRFYRKFFRDDYPWGLMGLVIAGVWLRFVLVAARHVVRLGFRRVWGERE</sequence>
<dbReference type="Proteomes" id="UP000317155">
    <property type="component" value="Unassembled WGS sequence"/>
</dbReference>
<comment type="caution">
    <text evidence="3">The sequence shown here is derived from an EMBL/GenBank/DDBJ whole genome shotgun (WGS) entry which is preliminary data.</text>
</comment>
<dbReference type="PANTHER" id="PTHR43179:SF7">
    <property type="entry name" value="RHAMNOSYLTRANSFERASE WBBL"/>
    <property type="match status" value="1"/>
</dbReference>
<proteinExistence type="predicted"/>
<organism evidence="3 4">
    <name type="scientific">Trichloromonas acetexigens</name>
    <dbReference type="NCBI Taxonomy" id="38815"/>
    <lineage>
        <taxon>Bacteria</taxon>
        <taxon>Pseudomonadati</taxon>
        <taxon>Thermodesulfobacteriota</taxon>
        <taxon>Desulfuromonadia</taxon>
        <taxon>Desulfuromonadales</taxon>
        <taxon>Trichloromonadaceae</taxon>
        <taxon>Trichloromonas</taxon>
    </lineage>
</organism>
<dbReference type="GO" id="GO:0016740">
    <property type="term" value="F:transferase activity"/>
    <property type="evidence" value="ECO:0007669"/>
    <property type="project" value="UniProtKB-KW"/>
</dbReference>